<dbReference type="Gene3D" id="3.30.450.40">
    <property type="match status" value="1"/>
</dbReference>
<dbReference type="GO" id="GO:0003723">
    <property type="term" value="F:RNA binding"/>
    <property type="evidence" value="ECO:0007669"/>
    <property type="project" value="InterPro"/>
</dbReference>
<dbReference type="Gene3D" id="1.10.10.10">
    <property type="entry name" value="Winged helix-like DNA-binding domain superfamily/Winged helix DNA-binding domain"/>
    <property type="match status" value="1"/>
</dbReference>
<evidence type="ECO:0000256" key="1">
    <source>
        <dbReference type="ARBA" id="ARBA00023015"/>
    </source>
</evidence>
<dbReference type="SUPFAM" id="SSF55781">
    <property type="entry name" value="GAF domain-like"/>
    <property type="match status" value="1"/>
</dbReference>
<dbReference type="Pfam" id="PF13185">
    <property type="entry name" value="GAF_2"/>
    <property type="match status" value="1"/>
</dbReference>
<proteinExistence type="predicted"/>
<dbReference type="SMART" id="SM01012">
    <property type="entry name" value="ANTAR"/>
    <property type="match status" value="1"/>
</dbReference>
<keyword evidence="5" id="KW-1185">Reference proteome</keyword>
<sequence length="228" mass="23504">MTGSTHSGARREPDDVQDLCRPFLKSLPVSGASVAAMSASGSRMSLCSSGVIAARIDELQFELGEGPQNSVVRSGRLVMIPDVASGGHDDWPVLGAALSELPVGAIFCVPIQMGAVTVGVATLFCDTPLVLDDQQQATALAIASAIAAGTVQQAMVSAIDDVAVESAAAPAFRREVHQATGIVLVQLKTTATIAYARLQAYAFANGITVHTVARDVVSGSLNFEDTPP</sequence>
<evidence type="ECO:0000256" key="2">
    <source>
        <dbReference type="ARBA" id="ARBA00023163"/>
    </source>
</evidence>
<evidence type="ECO:0000313" key="5">
    <source>
        <dbReference type="Proteomes" id="UP000219440"/>
    </source>
</evidence>
<evidence type="ECO:0000259" key="3">
    <source>
        <dbReference type="SMART" id="SM01012"/>
    </source>
</evidence>
<evidence type="ECO:0000313" key="4">
    <source>
        <dbReference type="EMBL" id="SOE72301.1"/>
    </source>
</evidence>
<protein>
    <submittedName>
        <fullName evidence="4">ANTAR domain-containing protein</fullName>
    </submittedName>
</protein>
<dbReference type="AlphaFoldDB" id="A0A2C9A0P8"/>
<organism evidence="4 5">
    <name type="scientific">Salinibacterium xinjiangense</name>
    <dbReference type="NCBI Taxonomy" id="386302"/>
    <lineage>
        <taxon>Bacteria</taxon>
        <taxon>Bacillati</taxon>
        <taxon>Actinomycetota</taxon>
        <taxon>Actinomycetes</taxon>
        <taxon>Micrococcales</taxon>
        <taxon>Microbacteriaceae</taxon>
        <taxon>Salinibacterium</taxon>
    </lineage>
</organism>
<name>A0A2C9A0P8_9MICO</name>
<dbReference type="EMBL" id="OCST01000005">
    <property type="protein sequence ID" value="SOE72301.1"/>
    <property type="molecule type" value="Genomic_DNA"/>
</dbReference>
<dbReference type="InterPro" id="IPR003018">
    <property type="entry name" value="GAF"/>
</dbReference>
<accession>A0A2C9A0P8</accession>
<dbReference type="InterPro" id="IPR029016">
    <property type="entry name" value="GAF-like_dom_sf"/>
</dbReference>
<dbReference type="RefSeq" id="WP_179691899.1">
    <property type="nucleotide sequence ID" value="NZ_BMLC01000004.1"/>
</dbReference>
<dbReference type="InterPro" id="IPR005561">
    <property type="entry name" value="ANTAR"/>
</dbReference>
<feature type="domain" description="ANTAR" evidence="3">
    <location>
        <begin position="162"/>
        <end position="217"/>
    </location>
</feature>
<dbReference type="Proteomes" id="UP000219440">
    <property type="component" value="Unassembled WGS sequence"/>
</dbReference>
<dbReference type="InterPro" id="IPR036388">
    <property type="entry name" value="WH-like_DNA-bd_sf"/>
</dbReference>
<reference evidence="4 5" key="1">
    <citation type="submission" date="2017-09" db="EMBL/GenBank/DDBJ databases">
        <authorList>
            <person name="Ehlers B."/>
            <person name="Leendertz F.H."/>
        </authorList>
    </citation>
    <scope>NUCLEOTIDE SEQUENCE [LARGE SCALE GENOMIC DNA]</scope>
    <source>
        <strain evidence="4 5">CGMCC 1.05381</strain>
    </source>
</reference>
<keyword evidence="1" id="KW-0805">Transcription regulation</keyword>
<dbReference type="Pfam" id="PF03861">
    <property type="entry name" value="ANTAR"/>
    <property type="match status" value="1"/>
</dbReference>
<gene>
    <name evidence="4" type="ORF">SAMN06296378_2448</name>
</gene>
<keyword evidence="2" id="KW-0804">Transcription</keyword>